<gene>
    <name evidence="1" type="ORF">AZE42_00642</name>
</gene>
<reference evidence="1 2" key="1">
    <citation type="submission" date="2016-03" db="EMBL/GenBank/DDBJ databases">
        <title>Comparative genomics of the ectomycorrhizal sister species Rhizopogon vinicolor and Rhizopogon vesiculosus (Basidiomycota: Boletales) reveals a divergence of the mating type B locus.</title>
        <authorList>
            <person name="Mujic A.B."/>
            <person name="Kuo A."/>
            <person name="Tritt A."/>
            <person name="Lipzen A."/>
            <person name="Chen C."/>
            <person name="Johnson J."/>
            <person name="Sharma A."/>
            <person name="Barry K."/>
            <person name="Grigoriev I.V."/>
            <person name="Spatafora J.W."/>
        </authorList>
    </citation>
    <scope>NUCLEOTIDE SEQUENCE [LARGE SCALE GENOMIC DNA]</scope>
    <source>
        <strain evidence="1 2">AM-OR11-056</strain>
    </source>
</reference>
<dbReference type="AlphaFoldDB" id="A0A1J8QSX9"/>
<evidence type="ECO:0000313" key="1">
    <source>
        <dbReference type="EMBL" id="OJA16545.1"/>
    </source>
</evidence>
<name>A0A1J8QSX9_9AGAM</name>
<keyword evidence="2" id="KW-1185">Reference proteome</keyword>
<organism evidence="1 2">
    <name type="scientific">Rhizopogon vesiculosus</name>
    <dbReference type="NCBI Taxonomy" id="180088"/>
    <lineage>
        <taxon>Eukaryota</taxon>
        <taxon>Fungi</taxon>
        <taxon>Dikarya</taxon>
        <taxon>Basidiomycota</taxon>
        <taxon>Agaricomycotina</taxon>
        <taxon>Agaricomycetes</taxon>
        <taxon>Agaricomycetidae</taxon>
        <taxon>Boletales</taxon>
        <taxon>Suillineae</taxon>
        <taxon>Rhizopogonaceae</taxon>
        <taxon>Rhizopogon</taxon>
    </lineage>
</organism>
<dbReference type="EMBL" id="LVVM01002514">
    <property type="protein sequence ID" value="OJA16545.1"/>
    <property type="molecule type" value="Genomic_DNA"/>
</dbReference>
<evidence type="ECO:0000313" key="2">
    <source>
        <dbReference type="Proteomes" id="UP000183567"/>
    </source>
</evidence>
<dbReference type="Proteomes" id="UP000183567">
    <property type="component" value="Unassembled WGS sequence"/>
</dbReference>
<proteinExistence type="predicted"/>
<dbReference type="OrthoDB" id="2604723at2759"/>
<comment type="caution">
    <text evidence="1">The sequence shown here is derived from an EMBL/GenBank/DDBJ whole genome shotgun (WGS) entry which is preliminary data.</text>
</comment>
<accession>A0A1J8QSX9</accession>
<protein>
    <submittedName>
        <fullName evidence="1">Uncharacterized protein</fullName>
    </submittedName>
</protein>
<sequence length="173" mass="19156">MYKSFQSPATRKSPSERNVLPDQPISHFLLPTYLLAYPSQSMPPFYEIAVARFGQSSSKAKWVIAVVFTPSSHSLVYQITGSAADYSLEAPQSVTIKEGENGYLGRAPIGLVDSEKLHLLHTTLASIPIIRGNASWNSHNWVMEGIAAMRKVQGYHVDKHVSTQWISERLGGK</sequence>